<proteinExistence type="predicted"/>
<accession>U2Y2P9</accession>
<name>U2Y2P9_GEOKU</name>
<dbReference type="Proteomes" id="UP000016424">
    <property type="component" value="Unassembled WGS sequence"/>
</dbReference>
<organism evidence="1 2">
    <name type="scientific">Geobacillus kaustophilus GBlys</name>
    <dbReference type="NCBI Taxonomy" id="1337888"/>
    <lineage>
        <taxon>Bacteria</taxon>
        <taxon>Bacillati</taxon>
        <taxon>Bacillota</taxon>
        <taxon>Bacilli</taxon>
        <taxon>Bacillales</taxon>
        <taxon>Anoxybacillaceae</taxon>
        <taxon>Geobacillus</taxon>
        <taxon>Geobacillus thermoleovorans group</taxon>
    </lineage>
</organism>
<reference evidence="2" key="1">
    <citation type="journal article" date="2013" name="Genome">
        <title>Draft Genome Sequence of Geobacillus kaustophilus GBlys, a Lysogenic Strain with Bacteriophage phiOH2.</title>
        <authorList>
            <person name="Doi K."/>
            <person name="Mori K."/>
            <person name="Martono H."/>
            <person name="Nagayoshi Y."/>
            <person name="Fujino Y."/>
            <person name="Tashiro K."/>
            <person name="Kuhara S."/>
            <person name="Ohshima T."/>
        </authorList>
    </citation>
    <scope>NUCLEOTIDE SEQUENCE [LARGE SCALE GENOMIC DNA]</scope>
    <source>
        <strain evidence="2">GBlys</strain>
    </source>
</reference>
<gene>
    <name evidence="1" type="ORF">GBL_1621</name>
</gene>
<evidence type="ECO:0000313" key="1">
    <source>
        <dbReference type="EMBL" id="GAD13404.1"/>
    </source>
</evidence>
<comment type="caution">
    <text evidence="1">The sequence shown here is derived from an EMBL/GenBank/DDBJ whole genome shotgun (WGS) entry which is preliminary data.</text>
</comment>
<evidence type="ECO:0000313" key="2">
    <source>
        <dbReference type="Proteomes" id="UP000016424"/>
    </source>
</evidence>
<dbReference type="AlphaFoldDB" id="U2Y2P9"/>
<sequence length="44" mass="4861">MPPSPSHWLVLFSVPNSAMHGPKTVKKQGEMCMAVFLSGTEIWC</sequence>
<protein>
    <submittedName>
        <fullName evidence="1">Uncharacterized protein</fullName>
    </submittedName>
</protein>
<dbReference type="EMBL" id="BASG01000012">
    <property type="protein sequence ID" value="GAD13404.1"/>
    <property type="molecule type" value="Genomic_DNA"/>
</dbReference>